<feature type="binding site" evidence="7">
    <location>
        <position position="187"/>
    </location>
    <ligand>
        <name>S-adenosyl-L-methionine</name>
        <dbReference type="ChEBI" id="CHEBI:59789"/>
    </ligand>
</feature>
<evidence type="ECO:0000256" key="6">
    <source>
        <dbReference type="ARBA" id="ARBA00047942"/>
    </source>
</evidence>
<evidence type="ECO:0000256" key="4">
    <source>
        <dbReference type="ARBA" id="ARBA00022679"/>
    </source>
</evidence>
<evidence type="ECO:0000256" key="7">
    <source>
        <dbReference type="PIRSR" id="PIRSR000398-1"/>
    </source>
</evidence>
<protein>
    <recommendedName>
        <fullName evidence="2 8">Site-specific DNA-methyltransferase (adenine-specific)</fullName>
        <ecNumber evidence="2 8">2.1.1.72</ecNumber>
    </recommendedName>
</protein>
<dbReference type="AlphaFoldDB" id="A0A2T0BEM1"/>
<dbReference type="InterPro" id="IPR012327">
    <property type="entry name" value="MeTrfase_D12"/>
</dbReference>
<evidence type="ECO:0000256" key="8">
    <source>
        <dbReference type="RuleBase" id="RU361257"/>
    </source>
</evidence>
<dbReference type="PROSITE" id="PS00092">
    <property type="entry name" value="N6_MTASE"/>
    <property type="match status" value="1"/>
</dbReference>
<evidence type="ECO:0000256" key="5">
    <source>
        <dbReference type="ARBA" id="ARBA00022691"/>
    </source>
</evidence>
<keyword evidence="3 8" id="KW-0489">Methyltransferase</keyword>
<gene>
    <name evidence="9" type="primary">dpnM_2</name>
    <name evidence="9" type="ORF">CLLU_29020</name>
</gene>
<organism evidence="9 10">
    <name type="scientific">Clostridium luticellarii</name>
    <dbReference type="NCBI Taxonomy" id="1691940"/>
    <lineage>
        <taxon>Bacteria</taxon>
        <taxon>Bacillati</taxon>
        <taxon>Bacillota</taxon>
        <taxon>Clostridia</taxon>
        <taxon>Eubacteriales</taxon>
        <taxon>Clostridiaceae</taxon>
        <taxon>Clostridium</taxon>
    </lineage>
</organism>
<dbReference type="Gene3D" id="3.40.50.150">
    <property type="entry name" value="Vaccinia Virus protein VP39"/>
    <property type="match status" value="1"/>
</dbReference>
<comment type="catalytic activity">
    <reaction evidence="6 8">
        <text>a 2'-deoxyadenosine in DNA + S-adenosyl-L-methionine = an N(6)-methyl-2'-deoxyadenosine in DNA + S-adenosyl-L-homocysteine + H(+)</text>
        <dbReference type="Rhea" id="RHEA:15197"/>
        <dbReference type="Rhea" id="RHEA-COMP:12418"/>
        <dbReference type="Rhea" id="RHEA-COMP:12419"/>
        <dbReference type="ChEBI" id="CHEBI:15378"/>
        <dbReference type="ChEBI" id="CHEBI:57856"/>
        <dbReference type="ChEBI" id="CHEBI:59789"/>
        <dbReference type="ChEBI" id="CHEBI:90615"/>
        <dbReference type="ChEBI" id="CHEBI:90616"/>
        <dbReference type="EC" id="2.1.1.72"/>
    </reaction>
</comment>
<evidence type="ECO:0000313" key="10">
    <source>
        <dbReference type="Proteomes" id="UP000237798"/>
    </source>
</evidence>
<dbReference type="PRINTS" id="PR00505">
    <property type="entry name" value="D12N6MTFRASE"/>
</dbReference>
<evidence type="ECO:0000256" key="2">
    <source>
        <dbReference type="ARBA" id="ARBA00011900"/>
    </source>
</evidence>
<feature type="binding site" evidence="7">
    <location>
        <position position="12"/>
    </location>
    <ligand>
        <name>S-adenosyl-L-methionine</name>
        <dbReference type="ChEBI" id="CHEBI:59789"/>
    </ligand>
</feature>
<dbReference type="InterPro" id="IPR023095">
    <property type="entry name" value="Ade_MeTrfase_dom_2"/>
</dbReference>
<name>A0A2T0BEM1_9CLOT</name>
<dbReference type="InterPro" id="IPR029063">
    <property type="entry name" value="SAM-dependent_MTases_sf"/>
</dbReference>
<evidence type="ECO:0000256" key="3">
    <source>
        <dbReference type="ARBA" id="ARBA00022603"/>
    </source>
</evidence>
<evidence type="ECO:0000313" key="9">
    <source>
        <dbReference type="EMBL" id="PRR82282.1"/>
    </source>
</evidence>
<dbReference type="SUPFAM" id="SSF53335">
    <property type="entry name" value="S-adenosyl-L-methionine-dependent methyltransferases"/>
    <property type="match status" value="1"/>
</dbReference>
<dbReference type="NCBIfam" id="TIGR00571">
    <property type="entry name" value="dam"/>
    <property type="match status" value="1"/>
</dbReference>
<dbReference type="InterPro" id="IPR002052">
    <property type="entry name" value="DNA_methylase_N6_adenine_CS"/>
</dbReference>
<dbReference type="EC" id="2.1.1.72" evidence="2 8"/>
<dbReference type="PANTHER" id="PTHR30481:SF3">
    <property type="entry name" value="DNA ADENINE METHYLASE"/>
    <property type="match status" value="1"/>
</dbReference>
<dbReference type="GO" id="GO:1904047">
    <property type="term" value="F:S-adenosyl-L-methionine binding"/>
    <property type="evidence" value="ECO:0007669"/>
    <property type="project" value="TreeGrafter"/>
</dbReference>
<dbReference type="GO" id="GO:0009007">
    <property type="term" value="F:site-specific DNA-methyltransferase (adenine-specific) activity"/>
    <property type="evidence" value="ECO:0007669"/>
    <property type="project" value="UniProtKB-UniRule"/>
</dbReference>
<dbReference type="Pfam" id="PF02086">
    <property type="entry name" value="MethyltransfD12"/>
    <property type="match status" value="1"/>
</dbReference>
<comment type="similarity">
    <text evidence="1 8">Belongs to the N(4)/N(6)-methyltransferase family.</text>
</comment>
<comment type="caution">
    <text evidence="9">The sequence shown here is derived from an EMBL/GenBank/DDBJ whole genome shotgun (WGS) entry which is preliminary data.</text>
</comment>
<keyword evidence="4 8" id="KW-0808">Transferase</keyword>
<dbReference type="GO" id="GO:0009307">
    <property type="term" value="P:DNA restriction-modification system"/>
    <property type="evidence" value="ECO:0007669"/>
    <property type="project" value="InterPro"/>
</dbReference>
<proteinExistence type="inferred from homology"/>
<dbReference type="GO" id="GO:0006298">
    <property type="term" value="P:mismatch repair"/>
    <property type="evidence" value="ECO:0007669"/>
    <property type="project" value="TreeGrafter"/>
</dbReference>
<dbReference type="PANTHER" id="PTHR30481">
    <property type="entry name" value="DNA ADENINE METHYLASE"/>
    <property type="match status" value="1"/>
</dbReference>
<sequence length="281" mass="32857">MKNKLVQPFVKWVGGKRQLIKEMSKYIPEGNYKYYEPFVGGGAIFFELQPKNAIINDYNSELINTYNVIKNNVEELIGYLKTYPNDEEFYYEMRESDRKKEYENWPETKKASRFIYLNKTCYNGLYRVNQAGYFNTPFGRYKNPNIVNDAVLKAVSEFLNGNNIVIKSDDYKEVLKGIKKNSFVYLDPPYDPISHSSNFTGYTTGGFGKDQQIELKEVCDELNKNKIKFLLSNSNTEFIRNLYDDYNIEIVNANRLINSAASKRGEVEEVLVRNYDINIYK</sequence>
<reference evidence="9 10" key="1">
    <citation type="submission" date="2018-03" db="EMBL/GenBank/DDBJ databases">
        <title>Genome sequence of Clostridium luticellarii DSM 29923.</title>
        <authorList>
            <person name="Poehlein A."/>
            <person name="Daniel R."/>
        </authorList>
    </citation>
    <scope>NUCLEOTIDE SEQUENCE [LARGE SCALE GENOMIC DNA]</scope>
    <source>
        <strain evidence="9 10">DSM 29923</strain>
    </source>
</reference>
<dbReference type="GO" id="GO:0043565">
    <property type="term" value="F:sequence-specific DNA binding"/>
    <property type="evidence" value="ECO:0007669"/>
    <property type="project" value="TreeGrafter"/>
</dbReference>
<dbReference type="GO" id="GO:0032259">
    <property type="term" value="P:methylation"/>
    <property type="evidence" value="ECO:0007669"/>
    <property type="project" value="UniProtKB-KW"/>
</dbReference>
<dbReference type="InterPro" id="IPR012263">
    <property type="entry name" value="M_m6A_EcoRV"/>
</dbReference>
<keyword evidence="10" id="KW-1185">Reference proteome</keyword>
<feature type="binding site" evidence="7">
    <location>
        <position position="57"/>
    </location>
    <ligand>
        <name>S-adenosyl-L-methionine</name>
        <dbReference type="ChEBI" id="CHEBI:59789"/>
    </ligand>
</feature>
<dbReference type="Proteomes" id="UP000237798">
    <property type="component" value="Unassembled WGS sequence"/>
</dbReference>
<dbReference type="EMBL" id="PVXP01000057">
    <property type="protein sequence ID" value="PRR82282.1"/>
    <property type="molecule type" value="Genomic_DNA"/>
</dbReference>
<evidence type="ECO:0000256" key="1">
    <source>
        <dbReference type="ARBA" id="ARBA00006594"/>
    </source>
</evidence>
<dbReference type="REBASE" id="268073">
    <property type="entry name" value="M.Clu29923ORF29020P"/>
</dbReference>
<dbReference type="Gene3D" id="1.10.1020.10">
    <property type="entry name" value="Adenine-specific Methyltransferase, Domain 2"/>
    <property type="match status" value="1"/>
</dbReference>
<keyword evidence="5 8" id="KW-0949">S-adenosyl-L-methionine</keyword>
<dbReference type="PIRSF" id="PIRSF000398">
    <property type="entry name" value="M_m6A_EcoRV"/>
    <property type="match status" value="1"/>
</dbReference>
<feature type="binding site" evidence="7">
    <location>
        <position position="16"/>
    </location>
    <ligand>
        <name>S-adenosyl-L-methionine</name>
        <dbReference type="ChEBI" id="CHEBI:59789"/>
    </ligand>
</feature>
<accession>A0A2T0BEM1</accession>